<protein>
    <submittedName>
        <fullName evidence="1">Uncharacterized protein</fullName>
    </submittedName>
</protein>
<evidence type="ECO:0000313" key="2">
    <source>
        <dbReference type="Proteomes" id="UP000250043"/>
    </source>
</evidence>
<dbReference type="EMBL" id="KV722333">
    <property type="protein sequence ID" value="OCH95926.1"/>
    <property type="molecule type" value="Genomic_DNA"/>
</dbReference>
<proteinExistence type="predicted"/>
<dbReference type="Proteomes" id="UP000250043">
    <property type="component" value="Unassembled WGS sequence"/>
</dbReference>
<reference evidence="1 2" key="1">
    <citation type="submission" date="2016-07" db="EMBL/GenBank/DDBJ databases">
        <title>Draft genome of the white-rot fungus Obba rivulosa 3A-2.</title>
        <authorList>
            <consortium name="DOE Joint Genome Institute"/>
            <person name="Miettinen O."/>
            <person name="Riley R."/>
            <person name="Acob R."/>
            <person name="Barry K."/>
            <person name="Cullen D."/>
            <person name="De Vries R."/>
            <person name="Hainaut M."/>
            <person name="Hatakka A."/>
            <person name="Henrissat B."/>
            <person name="Hilden K."/>
            <person name="Kuo R."/>
            <person name="Labutti K."/>
            <person name="Lipzen A."/>
            <person name="Makela M.R."/>
            <person name="Sandor L."/>
            <person name="Spatafora J.W."/>
            <person name="Grigoriev I.V."/>
            <person name="Hibbett D.S."/>
        </authorList>
    </citation>
    <scope>NUCLEOTIDE SEQUENCE [LARGE SCALE GENOMIC DNA]</scope>
    <source>
        <strain evidence="1 2">3A-2</strain>
    </source>
</reference>
<organism evidence="1 2">
    <name type="scientific">Obba rivulosa</name>
    <dbReference type="NCBI Taxonomy" id="1052685"/>
    <lineage>
        <taxon>Eukaryota</taxon>
        <taxon>Fungi</taxon>
        <taxon>Dikarya</taxon>
        <taxon>Basidiomycota</taxon>
        <taxon>Agaricomycotina</taxon>
        <taxon>Agaricomycetes</taxon>
        <taxon>Polyporales</taxon>
        <taxon>Gelatoporiaceae</taxon>
        <taxon>Obba</taxon>
    </lineage>
</organism>
<keyword evidence="2" id="KW-1185">Reference proteome</keyword>
<evidence type="ECO:0000313" key="1">
    <source>
        <dbReference type="EMBL" id="OCH95926.1"/>
    </source>
</evidence>
<name>A0A8E2DUJ0_9APHY</name>
<sequence length="131" mass="15491">MSCASKAARCPSWLSTNFPTRRGYPRLVTRMTLQQQRRIRQALFPGRPLMRHSPVLGIRWDLLPQRLALLGRRVCPRHNRGIQRRRFRLSWLLVQRENWQSAPWKLRGGTLTLLHLYCSNDVYNDVKAWTG</sequence>
<gene>
    <name evidence="1" type="ORF">OBBRIDRAFT_445285</name>
</gene>
<dbReference type="AlphaFoldDB" id="A0A8E2DUJ0"/>
<accession>A0A8E2DUJ0</accession>